<keyword evidence="2" id="KW-1185">Reference proteome</keyword>
<organism evidence="1 2">
    <name type="scientific">Dryococelus australis</name>
    <dbReference type="NCBI Taxonomy" id="614101"/>
    <lineage>
        <taxon>Eukaryota</taxon>
        <taxon>Metazoa</taxon>
        <taxon>Ecdysozoa</taxon>
        <taxon>Arthropoda</taxon>
        <taxon>Hexapoda</taxon>
        <taxon>Insecta</taxon>
        <taxon>Pterygota</taxon>
        <taxon>Neoptera</taxon>
        <taxon>Polyneoptera</taxon>
        <taxon>Phasmatodea</taxon>
        <taxon>Verophasmatodea</taxon>
        <taxon>Anareolatae</taxon>
        <taxon>Phasmatidae</taxon>
        <taxon>Eurycanthinae</taxon>
        <taxon>Dryococelus</taxon>
    </lineage>
</organism>
<evidence type="ECO:0000313" key="1">
    <source>
        <dbReference type="EMBL" id="KAJ8872819.1"/>
    </source>
</evidence>
<accession>A0ABQ9GLC8</accession>
<protein>
    <submittedName>
        <fullName evidence="1">Uncharacterized protein</fullName>
    </submittedName>
</protein>
<dbReference type="EMBL" id="JARBHB010000011">
    <property type="protein sequence ID" value="KAJ8872819.1"/>
    <property type="molecule type" value="Genomic_DNA"/>
</dbReference>
<sequence length="833" mass="91876">MGGCGVMLGGVWSRAGKQIKCCVFRVIHEVTGSLCLLAKLSPGLDPRLLWAGMSLIGSARIIYHTKPTSLPLVSGQLAIPCLHLHTALLHHTSPFWTPALPGATYVMETPDFRPWGSKDTSGQRVFSGASPALETLMSRAAQILLLNFTQIIDEIYPISDNEDDGMERWKREGSLAKSGPLRLDLRRGWVVPRPDHRFLWVCGSYVDVGGERITAPVRSLELVNCDVSWMHLGCDSVYRQISTADCRFATLIAVIYTSSPRPRPTCQLRQLPRQYLPYNGVAPEYEGGGNWRSPRKPTDQRHSQTQFPIEKFGSVPDGNITQFALVGGKQANYSANVALHNTQDRGVQVNSEALVYTGPRSMESTLMLWCTEDRRVHFNSEALVYTGPRIPGRAESNSLVCLTVHTSSYNRHIGTQLTFLHAIFVFHRYVGTHAVTNSIAAVVKRLDCSPPTMANWVQSMAGSLPGIVPDDATGRRVFSVFSRPCIPPLLCTHLTSPFFGSQDLDVKSRPNLSTQLRCEYTHYSTATCAAGSEGCPRPDWLWVVLQGEVQKAQSRGRREERAGPENVQKHAELVDTPRLLDRVARAVARCLTSAQEPPVHLPSSPPTLHSSRDELPESLMVAMSTLACETSHDSCHCEVCVHVCPRQARRTEILVGVCADKALNLHVTVKKWRVDIRFSHSRKNVAQKLPTTKIDQRSKKPAGCWSEETLQHSPGVMSANHGRQKPRCPYRDTNPDPPECDRCVATATPRLMSLTIGWITLFVRGPGSVVVRLLASHPGQPSSISGGVAPVLSQWKSCRAMPLVGGFSRGSPVSPALAFWRCSFPTSLNADYE</sequence>
<reference evidence="1 2" key="1">
    <citation type="submission" date="2023-02" db="EMBL/GenBank/DDBJ databases">
        <title>LHISI_Scaffold_Assembly.</title>
        <authorList>
            <person name="Stuart O.P."/>
            <person name="Cleave R."/>
            <person name="Magrath M.J.L."/>
            <person name="Mikheyev A.S."/>
        </authorList>
    </citation>
    <scope>NUCLEOTIDE SEQUENCE [LARGE SCALE GENOMIC DNA]</scope>
    <source>
        <strain evidence="1">Daus_M_001</strain>
        <tissue evidence="1">Leg muscle</tissue>
    </source>
</reference>
<comment type="caution">
    <text evidence="1">The sequence shown here is derived from an EMBL/GenBank/DDBJ whole genome shotgun (WGS) entry which is preliminary data.</text>
</comment>
<name>A0ABQ9GLC8_9NEOP</name>
<gene>
    <name evidence="1" type="ORF">PR048_026435</name>
</gene>
<evidence type="ECO:0000313" key="2">
    <source>
        <dbReference type="Proteomes" id="UP001159363"/>
    </source>
</evidence>
<proteinExistence type="predicted"/>
<dbReference type="Proteomes" id="UP001159363">
    <property type="component" value="Chromosome 10"/>
</dbReference>